<feature type="transmembrane region" description="Helical" evidence="1">
    <location>
        <begin position="179"/>
        <end position="202"/>
    </location>
</feature>
<feature type="transmembrane region" description="Helical" evidence="1">
    <location>
        <begin position="28"/>
        <end position="45"/>
    </location>
</feature>
<dbReference type="RefSeq" id="WP_090792182.1">
    <property type="nucleotide sequence ID" value="NZ_FMYI01000001.1"/>
</dbReference>
<dbReference type="AlphaFoldDB" id="A0A1G6GML1"/>
<keyword evidence="1" id="KW-1133">Transmembrane helix</keyword>
<evidence type="ECO:0000256" key="1">
    <source>
        <dbReference type="SAM" id="Phobius"/>
    </source>
</evidence>
<proteinExistence type="predicted"/>
<feature type="transmembrane region" description="Helical" evidence="1">
    <location>
        <begin position="51"/>
        <end position="70"/>
    </location>
</feature>
<dbReference type="PIRSF" id="PIRSF031503">
    <property type="entry name" value="UCP031503_mp"/>
    <property type="match status" value="1"/>
</dbReference>
<dbReference type="OrthoDB" id="2414035at2"/>
<dbReference type="STRING" id="1612202.SAMN05421734_101287"/>
<feature type="transmembrane region" description="Helical" evidence="1">
    <location>
        <begin position="82"/>
        <end position="108"/>
    </location>
</feature>
<dbReference type="Proteomes" id="UP000242949">
    <property type="component" value="Unassembled WGS sequence"/>
</dbReference>
<evidence type="ECO:0000313" key="2">
    <source>
        <dbReference type="EMBL" id="SDB83207.1"/>
    </source>
</evidence>
<organism evidence="2 3">
    <name type="scientific">Pelagirhabdus alkalitolerans</name>
    <dbReference type="NCBI Taxonomy" id="1612202"/>
    <lineage>
        <taxon>Bacteria</taxon>
        <taxon>Bacillati</taxon>
        <taxon>Bacillota</taxon>
        <taxon>Bacilli</taxon>
        <taxon>Bacillales</taxon>
        <taxon>Bacillaceae</taxon>
        <taxon>Pelagirhabdus</taxon>
    </lineage>
</organism>
<accession>A0A1G6GML1</accession>
<dbReference type="EMBL" id="FMYI01000001">
    <property type="protein sequence ID" value="SDB83207.1"/>
    <property type="molecule type" value="Genomic_DNA"/>
</dbReference>
<feature type="transmembrane region" description="Helical" evidence="1">
    <location>
        <begin position="120"/>
        <end position="143"/>
    </location>
</feature>
<name>A0A1G6GML1_9BACI</name>
<dbReference type="InterPro" id="IPR014564">
    <property type="entry name" value="UCP031503_TM"/>
</dbReference>
<evidence type="ECO:0000313" key="3">
    <source>
        <dbReference type="Proteomes" id="UP000242949"/>
    </source>
</evidence>
<dbReference type="PANTHER" id="PTHR41771:SF1">
    <property type="entry name" value="MEMBRANE PROTEIN"/>
    <property type="match status" value="1"/>
</dbReference>
<keyword evidence="1" id="KW-0472">Membrane</keyword>
<sequence>MNALMILTLILFGLMVAIGGMKGLRSFIALFINFFVILLMTLMMIDQNANPVYLALAACVVISAVTLFFINESNVKTKTAFLATVLTTLLLVIFIQFMVEFVMVGGFSDEEVEGLTIYNFYVGINFVQVMASVVMMSTIGAVVDEAISISSPMYEIHRHHPDMSVKELFDSGMRIGRDLLGTSANTLFFAFFGGYLALLVRFKDFSYSFGQMLNAKVFSAEMVTILAAGIGVALIVPVTSILTAYILVRQQHKNKESTR</sequence>
<dbReference type="Pfam" id="PF07907">
    <property type="entry name" value="YibE_F"/>
    <property type="match status" value="1"/>
</dbReference>
<keyword evidence="3" id="KW-1185">Reference proteome</keyword>
<dbReference type="InterPro" id="IPR012507">
    <property type="entry name" value="YibE_F"/>
</dbReference>
<feature type="transmembrane region" description="Helical" evidence="1">
    <location>
        <begin position="222"/>
        <end position="248"/>
    </location>
</feature>
<keyword evidence="1" id="KW-0812">Transmembrane</keyword>
<gene>
    <name evidence="2" type="ORF">SAMN05421734_101287</name>
</gene>
<dbReference type="PANTHER" id="PTHR41771">
    <property type="entry name" value="MEMBRANE PROTEIN-RELATED"/>
    <property type="match status" value="1"/>
</dbReference>
<protein>
    <submittedName>
        <fullName evidence="2">YibE/F-like protein</fullName>
    </submittedName>
</protein>
<feature type="transmembrane region" description="Helical" evidence="1">
    <location>
        <begin position="6"/>
        <end position="21"/>
    </location>
</feature>
<reference evidence="3" key="1">
    <citation type="submission" date="2016-09" db="EMBL/GenBank/DDBJ databases">
        <authorList>
            <person name="Varghese N."/>
            <person name="Submissions S."/>
        </authorList>
    </citation>
    <scope>NUCLEOTIDE SEQUENCE [LARGE SCALE GENOMIC DNA]</scope>
    <source>
        <strain evidence="3">S5</strain>
    </source>
</reference>